<dbReference type="GO" id="GO:0004000">
    <property type="term" value="F:adenosine deaminase activity"/>
    <property type="evidence" value="ECO:0007669"/>
    <property type="project" value="TreeGrafter"/>
</dbReference>
<dbReference type="Proteomes" id="UP001054945">
    <property type="component" value="Unassembled WGS sequence"/>
</dbReference>
<keyword evidence="6" id="KW-0862">Zinc</keyword>
<feature type="chain" id="PRO_5043786297" description="adenosine deaminase" evidence="7">
    <location>
        <begin position="22"/>
        <end position="70"/>
    </location>
</feature>
<dbReference type="PANTHER" id="PTHR11409:SF43">
    <property type="entry name" value="ADENOSINE DEAMINASE"/>
    <property type="match status" value="1"/>
</dbReference>
<keyword evidence="7" id="KW-0732">Signal</keyword>
<comment type="cofactor">
    <cofactor evidence="1">
        <name>Zn(2+)</name>
        <dbReference type="ChEBI" id="CHEBI:29105"/>
    </cofactor>
</comment>
<evidence type="ECO:0000313" key="9">
    <source>
        <dbReference type="EMBL" id="GIY31443.1"/>
    </source>
</evidence>
<protein>
    <recommendedName>
        <fullName evidence="3">adenosine deaminase</fullName>
        <ecNumber evidence="3">3.5.4.4</ecNumber>
    </recommendedName>
</protein>
<dbReference type="GO" id="GO:0060169">
    <property type="term" value="P:negative regulation of adenosine receptor signaling pathway"/>
    <property type="evidence" value="ECO:0007669"/>
    <property type="project" value="TreeGrafter"/>
</dbReference>
<evidence type="ECO:0000256" key="1">
    <source>
        <dbReference type="ARBA" id="ARBA00001947"/>
    </source>
</evidence>
<evidence type="ECO:0000256" key="3">
    <source>
        <dbReference type="ARBA" id="ARBA00012784"/>
    </source>
</evidence>
<evidence type="ECO:0000256" key="6">
    <source>
        <dbReference type="ARBA" id="ARBA00022833"/>
    </source>
</evidence>
<evidence type="ECO:0000256" key="4">
    <source>
        <dbReference type="ARBA" id="ARBA00022723"/>
    </source>
</evidence>
<gene>
    <name evidence="9" type="primary">ada_2</name>
    <name evidence="9" type="ORF">CEXT_316221</name>
</gene>
<accession>A0AAV4SHX1</accession>
<keyword evidence="5" id="KW-0378">Hydrolase</keyword>
<comment type="similarity">
    <text evidence="2">Belongs to the metallo-dependent hydrolases superfamily. Adenosine and AMP deaminases family.</text>
</comment>
<dbReference type="Pfam" id="PF00962">
    <property type="entry name" value="A_deaminase"/>
    <property type="match status" value="1"/>
</dbReference>
<organism evidence="9 10">
    <name type="scientific">Caerostris extrusa</name>
    <name type="common">Bark spider</name>
    <name type="synonym">Caerostris bankana</name>
    <dbReference type="NCBI Taxonomy" id="172846"/>
    <lineage>
        <taxon>Eukaryota</taxon>
        <taxon>Metazoa</taxon>
        <taxon>Ecdysozoa</taxon>
        <taxon>Arthropoda</taxon>
        <taxon>Chelicerata</taxon>
        <taxon>Arachnida</taxon>
        <taxon>Araneae</taxon>
        <taxon>Araneomorphae</taxon>
        <taxon>Entelegynae</taxon>
        <taxon>Araneoidea</taxon>
        <taxon>Araneidae</taxon>
        <taxon>Caerostris</taxon>
    </lineage>
</organism>
<feature type="signal peptide" evidence="7">
    <location>
        <begin position="1"/>
        <end position="21"/>
    </location>
</feature>
<keyword evidence="4" id="KW-0479">Metal-binding</keyword>
<evidence type="ECO:0000313" key="10">
    <source>
        <dbReference type="Proteomes" id="UP001054945"/>
    </source>
</evidence>
<reference evidence="9 10" key="1">
    <citation type="submission" date="2021-06" db="EMBL/GenBank/DDBJ databases">
        <title>Caerostris extrusa draft genome.</title>
        <authorList>
            <person name="Kono N."/>
            <person name="Arakawa K."/>
        </authorList>
    </citation>
    <scope>NUCLEOTIDE SEQUENCE [LARGE SCALE GENOMIC DNA]</scope>
</reference>
<dbReference type="EMBL" id="BPLR01009382">
    <property type="protein sequence ID" value="GIY31443.1"/>
    <property type="molecule type" value="Genomic_DNA"/>
</dbReference>
<dbReference type="InterPro" id="IPR001365">
    <property type="entry name" value="A_deaminase_dom"/>
</dbReference>
<comment type="caution">
    <text evidence="9">The sequence shown here is derived from an EMBL/GenBank/DDBJ whole genome shotgun (WGS) entry which is preliminary data.</text>
</comment>
<dbReference type="SUPFAM" id="SSF51556">
    <property type="entry name" value="Metallo-dependent hydrolases"/>
    <property type="match status" value="1"/>
</dbReference>
<dbReference type="GO" id="GO:0005829">
    <property type="term" value="C:cytosol"/>
    <property type="evidence" value="ECO:0007669"/>
    <property type="project" value="TreeGrafter"/>
</dbReference>
<dbReference type="GO" id="GO:0043103">
    <property type="term" value="P:hypoxanthine salvage"/>
    <property type="evidence" value="ECO:0007669"/>
    <property type="project" value="TreeGrafter"/>
</dbReference>
<keyword evidence="10" id="KW-1185">Reference proteome</keyword>
<dbReference type="GO" id="GO:0009897">
    <property type="term" value="C:external side of plasma membrane"/>
    <property type="evidence" value="ECO:0007669"/>
    <property type="project" value="TreeGrafter"/>
</dbReference>
<dbReference type="PANTHER" id="PTHR11409">
    <property type="entry name" value="ADENOSINE DEAMINASE"/>
    <property type="match status" value="1"/>
</dbReference>
<name>A0AAV4SHX1_CAEEX</name>
<dbReference type="InterPro" id="IPR006330">
    <property type="entry name" value="Ado/ade_deaminase"/>
</dbReference>
<dbReference type="InterPro" id="IPR032466">
    <property type="entry name" value="Metal_Hydrolase"/>
</dbReference>
<evidence type="ECO:0000256" key="5">
    <source>
        <dbReference type="ARBA" id="ARBA00022801"/>
    </source>
</evidence>
<evidence type="ECO:0000256" key="2">
    <source>
        <dbReference type="ARBA" id="ARBA00006676"/>
    </source>
</evidence>
<evidence type="ECO:0000259" key="8">
    <source>
        <dbReference type="Pfam" id="PF00962"/>
    </source>
</evidence>
<feature type="domain" description="Adenosine deaminase" evidence="8">
    <location>
        <begin position="1"/>
        <end position="54"/>
    </location>
</feature>
<dbReference type="AlphaFoldDB" id="A0AAV4SHX1"/>
<sequence>LADFLKLFAIFSPILVGDAEAIERVAYEFCADSAKQGVLYSEVRYNPHLLSTTHSPIKGVSGSFNAKGGC</sequence>
<dbReference type="Gene3D" id="3.20.20.140">
    <property type="entry name" value="Metal-dependent hydrolases"/>
    <property type="match status" value="1"/>
</dbReference>
<dbReference type="EC" id="3.5.4.4" evidence="3"/>
<evidence type="ECO:0000256" key="7">
    <source>
        <dbReference type="SAM" id="SignalP"/>
    </source>
</evidence>
<dbReference type="GO" id="GO:0046103">
    <property type="term" value="P:inosine biosynthetic process"/>
    <property type="evidence" value="ECO:0007669"/>
    <property type="project" value="TreeGrafter"/>
</dbReference>
<dbReference type="GO" id="GO:0006154">
    <property type="term" value="P:adenosine catabolic process"/>
    <property type="evidence" value="ECO:0007669"/>
    <property type="project" value="TreeGrafter"/>
</dbReference>
<dbReference type="GO" id="GO:0046872">
    <property type="term" value="F:metal ion binding"/>
    <property type="evidence" value="ECO:0007669"/>
    <property type="project" value="UniProtKB-KW"/>
</dbReference>
<feature type="non-terminal residue" evidence="9">
    <location>
        <position position="1"/>
    </location>
</feature>
<proteinExistence type="inferred from homology"/>